<evidence type="ECO:0000256" key="1">
    <source>
        <dbReference type="SAM" id="MobiDB-lite"/>
    </source>
</evidence>
<reference evidence="3 4" key="1">
    <citation type="submission" date="2023-10" db="EMBL/GenBank/DDBJ databases">
        <title>Novel methanotroph of the genus Methylocapsa from a subarctic wetland.</title>
        <authorList>
            <person name="Belova S.E."/>
            <person name="Oshkin I.Y."/>
            <person name="Miroshnikov K."/>
            <person name="Dedysh S.N."/>
        </authorList>
    </citation>
    <scope>NUCLEOTIDE SEQUENCE [LARGE SCALE GENOMIC DNA]</scope>
    <source>
        <strain evidence="3 4">RX1</strain>
    </source>
</reference>
<feature type="transmembrane region" description="Helical" evidence="2">
    <location>
        <begin position="88"/>
        <end position="106"/>
    </location>
</feature>
<keyword evidence="2" id="KW-0812">Transmembrane</keyword>
<dbReference type="InterPro" id="IPR032820">
    <property type="entry name" value="ATPase_put"/>
</dbReference>
<proteinExistence type="predicted"/>
<feature type="transmembrane region" description="Helical" evidence="2">
    <location>
        <begin position="112"/>
        <end position="133"/>
    </location>
</feature>
<accession>A0ABZ0HNT5</accession>
<keyword evidence="2" id="KW-0472">Membrane</keyword>
<keyword evidence="2" id="KW-1133">Transmembrane helix</keyword>
<evidence type="ECO:0000313" key="3">
    <source>
        <dbReference type="EMBL" id="WOJ88274.1"/>
    </source>
</evidence>
<feature type="region of interest" description="Disordered" evidence="1">
    <location>
        <begin position="1"/>
        <end position="45"/>
    </location>
</feature>
<gene>
    <name evidence="3" type="ORF">RZS28_10500</name>
</gene>
<dbReference type="EMBL" id="CP136862">
    <property type="protein sequence ID" value="WOJ88274.1"/>
    <property type="molecule type" value="Genomic_DNA"/>
</dbReference>
<organism evidence="3 4">
    <name type="scientific">Methylocapsa polymorpha</name>
    <dbReference type="NCBI Taxonomy" id="3080828"/>
    <lineage>
        <taxon>Bacteria</taxon>
        <taxon>Pseudomonadati</taxon>
        <taxon>Pseudomonadota</taxon>
        <taxon>Alphaproteobacteria</taxon>
        <taxon>Hyphomicrobiales</taxon>
        <taxon>Beijerinckiaceae</taxon>
        <taxon>Methylocapsa</taxon>
    </lineage>
</organism>
<name>A0ABZ0HNT5_9HYPH</name>
<feature type="compositionally biased region" description="Basic and acidic residues" evidence="1">
    <location>
        <begin position="32"/>
        <end position="45"/>
    </location>
</feature>
<sequence length="146" mass="15385">MAERETGRGGSQKRGGSQERGADQGRVQGQGERGREEQERKEAEGLKARLDSLSRALDAQKSARPPAEDAAAPAAGSLGSAMTLGFRVLTEFVAAVVVGALIGWQIDVWTGATPVFLLVFLLFGTAAGFWNVYRIAVGPQGSKGLK</sequence>
<dbReference type="Pfam" id="PF09527">
    <property type="entry name" value="ATPase_gene1"/>
    <property type="match status" value="1"/>
</dbReference>
<protein>
    <submittedName>
        <fullName evidence="3">AtpZ/AtpI family protein</fullName>
    </submittedName>
</protein>
<dbReference type="RefSeq" id="WP_407337714.1">
    <property type="nucleotide sequence ID" value="NZ_CP136862.1"/>
</dbReference>
<keyword evidence="4" id="KW-1185">Reference proteome</keyword>
<evidence type="ECO:0000313" key="4">
    <source>
        <dbReference type="Proteomes" id="UP001626536"/>
    </source>
</evidence>
<dbReference type="Proteomes" id="UP001626536">
    <property type="component" value="Chromosome"/>
</dbReference>
<evidence type="ECO:0000256" key="2">
    <source>
        <dbReference type="SAM" id="Phobius"/>
    </source>
</evidence>